<dbReference type="InterPro" id="IPR027417">
    <property type="entry name" value="P-loop_NTPase"/>
</dbReference>
<organism evidence="4 6">
    <name type="scientific">Rotaria sordida</name>
    <dbReference type="NCBI Taxonomy" id="392033"/>
    <lineage>
        <taxon>Eukaryota</taxon>
        <taxon>Metazoa</taxon>
        <taxon>Spiralia</taxon>
        <taxon>Gnathifera</taxon>
        <taxon>Rotifera</taxon>
        <taxon>Eurotatoria</taxon>
        <taxon>Bdelloidea</taxon>
        <taxon>Philodinida</taxon>
        <taxon>Philodinidae</taxon>
        <taxon>Rotaria</taxon>
    </lineage>
</organism>
<dbReference type="InterPro" id="IPR045063">
    <property type="entry name" value="Dynamin_N"/>
</dbReference>
<feature type="non-terminal residue" evidence="4">
    <location>
        <position position="1"/>
    </location>
</feature>
<evidence type="ECO:0000256" key="2">
    <source>
        <dbReference type="SAM" id="MobiDB-lite"/>
    </source>
</evidence>
<dbReference type="EMBL" id="CAJNOL010004961">
    <property type="protein sequence ID" value="CAF1597615.1"/>
    <property type="molecule type" value="Genomic_DNA"/>
</dbReference>
<feature type="compositionally biased region" description="Basic and acidic residues" evidence="2">
    <location>
        <begin position="840"/>
        <end position="864"/>
    </location>
</feature>
<dbReference type="Pfam" id="PF00350">
    <property type="entry name" value="Dynamin_N"/>
    <property type="match status" value="1"/>
</dbReference>
<evidence type="ECO:0000313" key="5">
    <source>
        <dbReference type="EMBL" id="CAF1597615.1"/>
    </source>
</evidence>
<dbReference type="Proteomes" id="UP000663870">
    <property type="component" value="Unassembled WGS sequence"/>
</dbReference>
<protein>
    <recommendedName>
        <fullName evidence="3">Dynamin N-terminal domain-containing protein</fullName>
    </recommendedName>
</protein>
<feature type="compositionally biased region" description="Polar residues" evidence="2">
    <location>
        <begin position="961"/>
        <end position="973"/>
    </location>
</feature>
<feature type="compositionally biased region" description="Polar residues" evidence="2">
    <location>
        <begin position="1"/>
        <end position="26"/>
    </location>
</feature>
<name>A0A815GTH0_9BILA</name>
<sequence length="1002" mass="115154">TSREMNTTTPGPSQRHGSSQSQQNLGASAASSSSPASIIDPAAFELYTRLKKIAKDYNLESKLQIPQLVIVGETSVGKSMLVQYFLRFPCSFSQAKVATRCPVAYRLRYNPRLNDGEIKIIEPVGLTPQKLADHLADYMKQIENTDGFRLEPHTIELESNAYSDFEILDIPGLVGGERDERHRKAVERITEAYVRNRNFMIVQLREAHQPLVNANGMLTIYRLCTSVPAEYNRDLPPRPDYLDHTVTIQTKFNIFMSENTNAKDVNNLIDAMKIEYGGKTYFTNMIFDGYTMSDHLYDENVKYIADLPELEKEKVNEWIEKLNQPAHAQPSRFEFFNQQNRPLIGIDIVRTKIQELWIKAIYSALPDLNVAIHEQLVNARQRYNAALKQLEQQNPKTVKTDYTNYINDFHSVFTSYINMKSETDIPFSYSKCSKTYADIECEYEQWKRRILHTWRAYLSYKDMKQLFTDREEYGDMLNTLDCPLAGARHFHRLEQVFKAMIYTFKPRQLTRGEIETAESHIAYSISTGENLEKATRELVRSLIRDTFLIGICWLTQMYIFLCDMLQNDVTKYLLFTANQYPQLRNHFRFLHCVELSYHKTVRTGVRESLQLIKLARNASTSYITHDLTINIKKLAYSIPTEIKHKELDGLNRRMTMSMNDHIVQVNNQTTGADIFERISPAKIQSYLYASESYLTADRNPQTANHHDHGQRVILEMYSAVRGQLIQIIIAAFNTSLLIKLHEFDTIRPDINSLYGRLMGMSDQQIVRMANVKFDEIRKELDKIEAEIIDLENVRFYIDKAMKQSISGGNISAAASDNLQHDSEEENNARKQQLRKKRKHIEKELGKLRTIDHETNAIEEQHDESNGSDDEEMEDYVSQLIRSRSKIEANQLLANIYKEEDSQDMEAAFLKGDSLDADKHVPKAQRHLALVADRTTYDAVDLPQTPLSSAPLPFPFPAPQSVSPQFSSITTTMPSAFDHSHQPSSVQGTAAPLPRSDTYLDSL</sequence>
<evidence type="ECO:0000313" key="4">
    <source>
        <dbReference type="EMBL" id="CAF1342561.1"/>
    </source>
</evidence>
<feature type="region of interest" description="Disordered" evidence="2">
    <location>
        <begin position="1"/>
        <end position="35"/>
    </location>
</feature>
<evidence type="ECO:0000259" key="3">
    <source>
        <dbReference type="Pfam" id="PF00350"/>
    </source>
</evidence>
<evidence type="ECO:0000313" key="7">
    <source>
        <dbReference type="Proteomes" id="UP000663870"/>
    </source>
</evidence>
<comment type="caution">
    <text evidence="4">The sequence shown here is derived from an EMBL/GenBank/DDBJ whole genome shotgun (WGS) entry which is preliminary data.</text>
</comment>
<accession>A0A815GTH0</accession>
<proteinExistence type="predicted"/>
<feature type="compositionally biased region" description="Acidic residues" evidence="2">
    <location>
        <begin position="865"/>
        <end position="874"/>
    </location>
</feature>
<feature type="domain" description="Dynamin N-terminal" evidence="3">
    <location>
        <begin position="68"/>
        <end position="215"/>
    </location>
</feature>
<feature type="region of interest" description="Disordered" evidence="2">
    <location>
        <begin position="961"/>
        <end position="1002"/>
    </location>
</feature>
<reference evidence="4" key="1">
    <citation type="submission" date="2021-02" db="EMBL/GenBank/DDBJ databases">
        <authorList>
            <person name="Nowell W R."/>
        </authorList>
    </citation>
    <scope>NUCLEOTIDE SEQUENCE</scope>
</reference>
<keyword evidence="1" id="KW-0175">Coiled coil</keyword>
<gene>
    <name evidence="5" type="ORF">JXQ802_LOCUS47922</name>
    <name evidence="4" type="ORF">PYM288_LOCUS31971</name>
</gene>
<dbReference type="Proteomes" id="UP000663854">
    <property type="component" value="Unassembled WGS sequence"/>
</dbReference>
<dbReference type="EMBL" id="CAJNOH010003609">
    <property type="protein sequence ID" value="CAF1342561.1"/>
    <property type="molecule type" value="Genomic_DNA"/>
</dbReference>
<evidence type="ECO:0000256" key="1">
    <source>
        <dbReference type="SAM" id="Coils"/>
    </source>
</evidence>
<dbReference type="SUPFAM" id="SSF52540">
    <property type="entry name" value="P-loop containing nucleoside triphosphate hydrolases"/>
    <property type="match status" value="1"/>
</dbReference>
<dbReference type="Gene3D" id="3.40.50.300">
    <property type="entry name" value="P-loop containing nucleotide triphosphate hydrolases"/>
    <property type="match status" value="1"/>
</dbReference>
<dbReference type="AlphaFoldDB" id="A0A815GTH0"/>
<feature type="coiled-coil region" evidence="1">
    <location>
        <begin position="766"/>
        <end position="793"/>
    </location>
</feature>
<keyword evidence="7" id="KW-1185">Reference proteome</keyword>
<evidence type="ECO:0000313" key="6">
    <source>
        <dbReference type="Proteomes" id="UP000663854"/>
    </source>
</evidence>
<feature type="region of interest" description="Disordered" evidence="2">
    <location>
        <begin position="815"/>
        <end position="874"/>
    </location>
</feature>